<feature type="compositionally biased region" description="Basic and acidic residues" evidence="2">
    <location>
        <begin position="175"/>
        <end position="200"/>
    </location>
</feature>
<reference evidence="3" key="1">
    <citation type="submission" date="2021-01" db="EMBL/GenBank/DDBJ databases">
        <authorList>
            <person name="Corre E."/>
            <person name="Pelletier E."/>
            <person name="Niang G."/>
            <person name="Scheremetjew M."/>
            <person name="Finn R."/>
            <person name="Kale V."/>
            <person name="Holt S."/>
            <person name="Cochrane G."/>
            <person name="Meng A."/>
            <person name="Brown T."/>
            <person name="Cohen L."/>
        </authorList>
    </citation>
    <scope>NUCLEOTIDE SEQUENCE</scope>
    <source>
        <strain evidence="3">CT5</strain>
    </source>
</reference>
<gene>
    <name evidence="3" type="ORF">ECRA1380_LOCUS6313</name>
</gene>
<name>A0A7S3KFW6_EUPCR</name>
<feature type="region of interest" description="Disordered" evidence="2">
    <location>
        <begin position="369"/>
        <end position="407"/>
    </location>
</feature>
<protein>
    <submittedName>
        <fullName evidence="3">Uncharacterized protein</fullName>
    </submittedName>
</protein>
<feature type="compositionally biased region" description="Basic residues" evidence="2">
    <location>
        <begin position="154"/>
        <end position="174"/>
    </location>
</feature>
<keyword evidence="1" id="KW-0175">Coiled coil</keyword>
<accession>A0A7S3KFW6</accession>
<feature type="compositionally biased region" description="Polar residues" evidence="2">
    <location>
        <begin position="372"/>
        <end position="390"/>
    </location>
</feature>
<feature type="region of interest" description="Disordered" evidence="2">
    <location>
        <begin position="147"/>
        <end position="200"/>
    </location>
</feature>
<evidence type="ECO:0000256" key="2">
    <source>
        <dbReference type="SAM" id="MobiDB-lite"/>
    </source>
</evidence>
<feature type="coiled-coil region" evidence="1">
    <location>
        <begin position="469"/>
        <end position="499"/>
    </location>
</feature>
<dbReference type="EMBL" id="HBIK01013427">
    <property type="protein sequence ID" value="CAE0381351.1"/>
    <property type="molecule type" value="Transcribed_RNA"/>
</dbReference>
<sequence length="529" mass="63565">MRSKTTVRNLVNKIADQEGLFSHDTEEMDLKPLIRKWRGTFMKDEIKNYALNHLYVTDPTMNKKDLQRNLKILNDNIDVMGTTDGFQKIEKQIGLDDKILQKSSTVSALKPMKDLDPFLEKKETYEQKKQKLDEERDRQLAQVEDLMSKLKERKEKRREKMTKLRQKRKAKRNKKQEEELQKLEQEEEEEKTKHDQKVKELEEKIQNIEAERKRKIEEMNANTKKIEKPHFRKIQKNYTDKVLMPNLEQKKKKLAMIRDMHKPIDMDEIFEHKKKMDEIAEKHRKEFEMNRPKDDFTYKKYETNWLKNVKEYEYQNKEETEKKEGDKKELYEKMRSYGDMVKEMHWPTVSKKKQLEMQLLKQSLNHPIKNRLNGSTLSSNAGNRRSTENLLSHGGFQSDREDEHSNTVKRRKIIWKENPMVPKPKPKKTAQVVDWLLERRKARDEQDRDGPTYKKDIVSDWKKDIEKANLNQKEKYEYIKEKTRQLEEEARRKEEMAVLGQGGAMDDNDKLLIFESIKAKLSLMEEFNS</sequence>
<evidence type="ECO:0000256" key="1">
    <source>
        <dbReference type="SAM" id="Coils"/>
    </source>
</evidence>
<proteinExistence type="predicted"/>
<organism evidence="3">
    <name type="scientific">Euplotes crassus</name>
    <dbReference type="NCBI Taxonomy" id="5936"/>
    <lineage>
        <taxon>Eukaryota</taxon>
        <taxon>Sar</taxon>
        <taxon>Alveolata</taxon>
        <taxon>Ciliophora</taxon>
        <taxon>Intramacronucleata</taxon>
        <taxon>Spirotrichea</taxon>
        <taxon>Hypotrichia</taxon>
        <taxon>Euplotida</taxon>
        <taxon>Euplotidae</taxon>
        <taxon>Moneuplotes</taxon>
    </lineage>
</organism>
<dbReference type="AlphaFoldDB" id="A0A7S3KFW6"/>
<evidence type="ECO:0000313" key="3">
    <source>
        <dbReference type="EMBL" id="CAE0381351.1"/>
    </source>
</evidence>